<dbReference type="KEGG" id="phet:94292038"/>
<feature type="region of interest" description="Disordered" evidence="1">
    <location>
        <begin position="1"/>
        <end position="42"/>
    </location>
</feature>
<name>A0A836IKJ3_9TRYP</name>
<feature type="compositionally biased region" description="Low complexity" evidence="1">
    <location>
        <begin position="220"/>
        <end position="229"/>
    </location>
</feature>
<feature type="compositionally biased region" description="Low complexity" evidence="1">
    <location>
        <begin position="871"/>
        <end position="883"/>
    </location>
</feature>
<accession>A0A836IKJ3</accession>
<keyword evidence="3" id="KW-1185">Reference proteome</keyword>
<dbReference type="Proteomes" id="UP000674318">
    <property type="component" value="Unassembled WGS sequence"/>
</dbReference>
<evidence type="ECO:0000256" key="1">
    <source>
        <dbReference type="SAM" id="MobiDB-lite"/>
    </source>
</evidence>
<organism evidence="2 3">
    <name type="scientific">Porcisia hertigi</name>
    <dbReference type="NCBI Taxonomy" id="2761500"/>
    <lineage>
        <taxon>Eukaryota</taxon>
        <taxon>Discoba</taxon>
        <taxon>Euglenozoa</taxon>
        <taxon>Kinetoplastea</taxon>
        <taxon>Metakinetoplastina</taxon>
        <taxon>Trypanosomatida</taxon>
        <taxon>Trypanosomatidae</taxon>
        <taxon>Leishmaniinae</taxon>
        <taxon>Porcisia</taxon>
    </lineage>
</organism>
<reference evidence="2 3" key="1">
    <citation type="submission" date="2021-02" db="EMBL/GenBank/DDBJ databases">
        <title>Porcisia hertigi Genome sequencing and assembly.</title>
        <authorList>
            <person name="Almutairi H."/>
            <person name="Gatherer D."/>
        </authorList>
    </citation>
    <scope>NUCLEOTIDE SEQUENCE [LARGE SCALE GENOMIC DNA]</scope>
    <source>
        <strain evidence="2 3">C119</strain>
    </source>
</reference>
<feature type="region of interest" description="Disordered" evidence="1">
    <location>
        <begin position="871"/>
        <end position="894"/>
    </location>
</feature>
<dbReference type="RefSeq" id="XP_067757667.1">
    <property type="nucleotide sequence ID" value="XM_067901961.1"/>
</dbReference>
<feature type="region of interest" description="Disordered" evidence="1">
    <location>
        <begin position="811"/>
        <end position="837"/>
    </location>
</feature>
<dbReference type="EMBL" id="JAFJZO010000020">
    <property type="protein sequence ID" value="KAG5506505.1"/>
    <property type="molecule type" value="Genomic_DNA"/>
</dbReference>
<proteinExistence type="predicted"/>
<feature type="region of interest" description="Disordered" evidence="1">
    <location>
        <begin position="217"/>
        <end position="239"/>
    </location>
</feature>
<sequence>MDSQGSFSVYSAGAPPPPHAQTSLTTSEPLLGMSRKSGRREEETVGHIGVPGCPMTHALRLPPPLTHLEGTSSSATDASVSLPPLCPNWRSWGASLPPRGYTMSRRHLVEAPLGDGGQLRSEQIAHQNDEGNVAMGPGQPSATYTPFESARRWKRRRTERVGFSELLKEVFMYLDAVASTQQHRPDHGCIAGHAEEDEENSIQRSTPIPSYTAHLRKTTASSSLSHGSGAHSGGNSGPVGATSTLLMSVDSAVQDTVRVLQQCWEYRGAPHDAFEPVRLLSPLTVHLLLTYGRHTITPDGQYVVLCGGAEHLPWVGCLHSILLAFLYRHSATPAITVATGHSGCDVSVTPALEGVSRVLLLNCHSFGWMDHIGSGEYEQSHRQLYQARDALVGLLEDPRYTAFGRPAGCPLCMSSMVGGDASTLVLLGDTIVMEGGAPSLGLASPRYTFTAHYQYGRGIACCLPEMGARLPVGATCSGPVEAGSVGDTPVSGTGLCAAHRRPLRQAAMSFRRERHLRSNLHQQHQDSVTSSNECQVEEYLPTLESPGEHSYSRPWFDARCSLPWQTRTPATSCRLPAVCCGVCRAVGVLGQAVLLGPTGPLVIHLQFDEREWLHQSTRVVPASTTDSWLSATNVDTAAVCPSPPSHLASQYADERTNRVGALLYAIMQGESTAGFEGHCGSSPPIGGSVSLAELVEWLARFLHAPPPALVVEWHASTFPSTSTTTCTPRMFQHVTPSLLRNSGAVSDSQMSLSSSCAPIAQRHSPLAQSRLSATTSPLSMDCSHTTIISSLTPRVASVCSSDEGYATASLSTDSKQYDGNPKTSSASHGVPTSSVSLGMLTQPRYPTVMQLFEVYRDVSQSRADVPAIPAATSSASSVGSSRAPPFTQASGASGLPAEAMQPHALLDWVLAAQESLRRCEATYLFDGVERPLVLAKELEVAAEAERFLNASSVATSLQFRHCSPHL</sequence>
<gene>
    <name evidence="2" type="ORF">JKF63_06008</name>
</gene>
<evidence type="ECO:0000313" key="2">
    <source>
        <dbReference type="EMBL" id="KAG5506505.1"/>
    </source>
</evidence>
<dbReference type="OrthoDB" id="262305at2759"/>
<comment type="caution">
    <text evidence="2">The sequence shown here is derived from an EMBL/GenBank/DDBJ whole genome shotgun (WGS) entry which is preliminary data.</text>
</comment>
<feature type="region of interest" description="Disordered" evidence="1">
    <location>
        <begin position="130"/>
        <end position="149"/>
    </location>
</feature>
<dbReference type="AlphaFoldDB" id="A0A836IKJ3"/>
<dbReference type="GeneID" id="94292038"/>
<feature type="compositionally biased region" description="Polar residues" evidence="1">
    <location>
        <begin position="821"/>
        <end position="836"/>
    </location>
</feature>
<evidence type="ECO:0000313" key="3">
    <source>
        <dbReference type="Proteomes" id="UP000674318"/>
    </source>
</evidence>
<protein>
    <submittedName>
        <fullName evidence="2">Uncharacterized protein</fullName>
    </submittedName>
</protein>